<evidence type="ECO:0000256" key="1">
    <source>
        <dbReference type="ARBA" id="ARBA00022531"/>
    </source>
</evidence>
<protein>
    <recommendedName>
        <fullName evidence="3">Photosynthesis system II assembly factor Ycf48/Hcf136-like domain-containing protein</fullName>
    </recommendedName>
</protein>
<keyword evidence="2" id="KW-0604">Photosystem II</keyword>
<dbReference type="EMBL" id="JAEKNR010000187">
    <property type="protein sequence ID" value="MBJ7600091.1"/>
    <property type="molecule type" value="Genomic_DNA"/>
</dbReference>
<dbReference type="AlphaFoldDB" id="A0A934KBB7"/>
<feature type="domain" description="Photosynthesis system II assembly factor Ycf48/Hcf136-like" evidence="3">
    <location>
        <begin position="497"/>
        <end position="610"/>
    </location>
</feature>
<dbReference type="InterPro" id="IPR028203">
    <property type="entry name" value="PSII_CF48-like_dom"/>
</dbReference>
<dbReference type="PANTHER" id="PTHR47199:SF2">
    <property type="entry name" value="PHOTOSYSTEM II STABILITY_ASSEMBLY FACTOR HCF136, CHLOROPLASTIC"/>
    <property type="match status" value="1"/>
</dbReference>
<comment type="caution">
    <text evidence="4">The sequence shown here is derived from an EMBL/GenBank/DDBJ whole genome shotgun (WGS) entry which is preliminary data.</text>
</comment>
<evidence type="ECO:0000313" key="5">
    <source>
        <dbReference type="Proteomes" id="UP000612893"/>
    </source>
</evidence>
<dbReference type="SUPFAM" id="SSF110296">
    <property type="entry name" value="Oligoxyloglucan reducing end-specific cellobiohydrolase"/>
    <property type="match status" value="2"/>
</dbReference>
<evidence type="ECO:0000313" key="4">
    <source>
        <dbReference type="EMBL" id="MBJ7600091.1"/>
    </source>
</evidence>
<evidence type="ECO:0000256" key="2">
    <source>
        <dbReference type="ARBA" id="ARBA00023276"/>
    </source>
</evidence>
<dbReference type="InterPro" id="IPR015943">
    <property type="entry name" value="WD40/YVTN_repeat-like_dom_sf"/>
</dbReference>
<name>A0A934KBB7_9BACT</name>
<proteinExistence type="predicted"/>
<reference evidence="4" key="1">
    <citation type="submission" date="2020-10" db="EMBL/GenBank/DDBJ databases">
        <title>Ca. Dormibacterota MAGs.</title>
        <authorList>
            <person name="Montgomery K."/>
        </authorList>
    </citation>
    <scope>NUCLEOTIDE SEQUENCE [LARGE SCALE GENOMIC DNA]</scope>
    <source>
        <strain evidence="4">SC8812_S17_10</strain>
    </source>
</reference>
<dbReference type="PANTHER" id="PTHR47199">
    <property type="entry name" value="PHOTOSYSTEM II STABILITY/ASSEMBLY FACTOR HCF136, CHLOROPLASTIC"/>
    <property type="match status" value="1"/>
</dbReference>
<gene>
    <name evidence="4" type="ORF">JF922_18695</name>
</gene>
<organism evidence="4 5">
    <name type="scientific">Candidatus Nephthysia bennettiae</name>
    <dbReference type="NCBI Taxonomy" id="3127016"/>
    <lineage>
        <taxon>Bacteria</taxon>
        <taxon>Bacillati</taxon>
        <taxon>Candidatus Dormiibacterota</taxon>
        <taxon>Candidatus Dormibacteria</taxon>
        <taxon>Candidatus Dormibacterales</taxon>
        <taxon>Candidatus Dormibacteraceae</taxon>
        <taxon>Candidatus Nephthysia</taxon>
    </lineage>
</organism>
<evidence type="ECO:0000259" key="3">
    <source>
        <dbReference type="Pfam" id="PF14870"/>
    </source>
</evidence>
<sequence>MLVMALAFSQLPPQNVVATSSAHPWGWLNPLPQGNDLNGISCPTVATCLAVGYTGTIMITQNGGGSWQPLTPSKPGWDDRNPSSIDTFFGISCPSVSVCYVVGTNGTILATRNGGKRWSVQDSGTSEILHQISCPMVATCFAVGTHGTIVSTGDGGDHWAIQRSGIDNYLRGISCSSEQFCVAVGDNVDPLPDPPPSTPLLTTQDGGLHWTPQTVPSADFMVGVHCPTTRECLAVGDHGAVLRTVDAGASWTAPPSGIKSFLQSIDCPTASTCFLVGAQLTIHGDVSGDDPYHQVWVTNDALADVPTWSRQSAGDPATSVFSAISCPMTERCNLAGYDGEIWATHDGGARWGAGTSSVTPRDLRDIDCTQFRPVRCVAVGNHGTVLTTSDAGGHWDRERSGTDADLYAVTCPTLSRCLAVGDKGLILVTDNRGVSWERVRSGTSEFLTGVSCPSTTACFAVGVKETILASLDGGATWRPQFGGSPYDPIVLNRVSCVSTSVCLAVGLYGTILWTNDGGTEWAPRTSGTSQMLYGLSCPDALDCFAVGAGGTILKSDNSGRTWAPQSSGRPFAILMAVTCSDATTCVTTGFRGTILTTKDAGATWKPQPSGTWVPIYGAALIEGGPALVVGQGGAILYGEPGHIFD</sequence>
<dbReference type="Proteomes" id="UP000612893">
    <property type="component" value="Unassembled WGS sequence"/>
</dbReference>
<dbReference type="Pfam" id="PF14870">
    <property type="entry name" value="PSII_BNR"/>
    <property type="match status" value="1"/>
</dbReference>
<dbReference type="RefSeq" id="WP_338203782.1">
    <property type="nucleotide sequence ID" value="NZ_JAEKNR010000187.1"/>
</dbReference>
<dbReference type="GO" id="GO:0009523">
    <property type="term" value="C:photosystem II"/>
    <property type="evidence" value="ECO:0007669"/>
    <property type="project" value="UniProtKB-KW"/>
</dbReference>
<dbReference type="Gene3D" id="2.130.10.10">
    <property type="entry name" value="YVTN repeat-like/Quinoprotein amine dehydrogenase"/>
    <property type="match status" value="3"/>
</dbReference>
<keyword evidence="5" id="KW-1185">Reference proteome</keyword>
<keyword evidence="1" id="KW-0602">Photosynthesis</keyword>
<dbReference type="GO" id="GO:0015979">
    <property type="term" value="P:photosynthesis"/>
    <property type="evidence" value="ECO:0007669"/>
    <property type="project" value="UniProtKB-KW"/>
</dbReference>
<accession>A0A934KBB7</accession>